<evidence type="ECO:0000256" key="6">
    <source>
        <dbReference type="PROSITE-ProRule" id="PRU00267"/>
    </source>
</evidence>
<dbReference type="PROSITE" id="PS50118">
    <property type="entry name" value="HMG_BOX_2"/>
    <property type="match status" value="1"/>
</dbReference>
<dbReference type="GO" id="GO:0001228">
    <property type="term" value="F:DNA-binding transcription activator activity, RNA polymerase II-specific"/>
    <property type="evidence" value="ECO:0007669"/>
    <property type="project" value="TreeGrafter"/>
</dbReference>
<dbReference type="EMBL" id="UZAM01007610">
    <property type="protein sequence ID" value="VDP00305.1"/>
    <property type="molecule type" value="Genomic_DNA"/>
</dbReference>
<evidence type="ECO:0000256" key="3">
    <source>
        <dbReference type="ARBA" id="ARBA00023125"/>
    </source>
</evidence>
<dbReference type="Pfam" id="PF12336">
    <property type="entry name" value="SOXp"/>
    <property type="match status" value="1"/>
</dbReference>
<dbReference type="InterPro" id="IPR009071">
    <property type="entry name" value="HMG_box_dom"/>
</dbReference>
<feature type="DNA-binding region" description="HMG box" evidence="6">
    <location>
        <begin position="86"/>
        <end position="154"/>
    </location>
</feature>
<proteinExistence type="predicted"/>
<feature type="region of interest" description="Disordered" evidence="7">
    <location>
        <begin position="57"/>
        <end position="90"/>
    </location>
</feature>
<accession>A0A183IHT3</accession>
<dbReference type="GO" id="GO:0030182">
    <property type="term" value="P:neuron differentiation"/>
    <property type="evidence" value="ECO:0007669"/>
    <property type="project" value="TreeGrafter"/>
</dbReference>
<evidence type="ECO:0000256" key="1">
    <source>
        <dbReference type="ARBA" id="ARBA00004123"/>
    </source>
</evidence>
<sequence>MDTGEQQLKSMGLQLPLRRSSDLMTLGVMSAAGAFQQLSHSSPPNPCNGNVTASSICSSGTGNQSASSPSLSNSANGGNSKKDDRVKRPMNAFMVWSRGQRRKMAQENPKMHNSEISKRLGLEWKNLSESEKRPFIDEAKRLRADHMKQHPDYKYRPRRKQKTLMKKDKFMTSAGLLPPGLDPMKAAAGQQSVYQMAYPMMTASPPNGAYNIGNFAANDPYQQQIAAYARYDPMTMAMQHMQGMQATQTPTSPYLNGSAAPYHPAAAGYGGMPYSAQISANPYGSSGPVPLPVKSESLSPQPSLGGIAASRRNDISDFINVYLQPSADSQKLQYMQNVNAMNSVPLNHI</sequence>
<dbReference type="PANTHER" id="PTHR10270:SF324">
    <property type="entry name" value="SOX DOMAIN-CONTAINING PROTEIN DICHAETE-RELATED"/>
    <property type="match status" value="1"/>
</dbReference>
<feature type="compositionally biased region" description="Low complexity" evidence="7">
    <location>
        <begin position="62"/>
        <end position="79"/>
    </location>
</feature>
<dbReference type="SUPFAM" id="SSF47095">
    <property type="entry name" value="HMG-box"/>
    <property type="match status" value="1"/>
</dbReference>
<dbReference type="SMART" id="SM00398">
    <property type="entry name" value="HMG"/>
    <property type="match status" value="1"/>
</dbReference>
<dbReference type="InterPro" id="IPR050140">
    <property type="entry name" value="SRY-related_HMG-box_TF-like"/>
</dbReference>
<dbReference type="CDD" id="cd01388">
    <property type="entry name" value="HMG-box_SoxB"/>
    <property type="match status" value="1"/>
</dbReference>
<evidence type="ECO:0000313" key="11">
    <source>
        <dbReference type="WBParaSite" id="SBAD_0000332401-mRNA-1"/>
    </source>
</evidence>
<evidence type="ECO:0000259" key="8">
    <source>
        <dbReference type="PROSITE" id="PS50118"/>
    </source>
</evidence>
<evidence type="ECO:0000256" key="4">
    <source>
        <dbReference type="ARBA" id="ARBA00023163"/>
    </source>
</evidence>
<name>A0A183IHT3_9BILA</name>
<dbReference type="Gene3D" id="1.10.30.10">
    <property type="entry name" value="High mobility group box domain"/>
    <property type="match status" value="1"/>
</dbReference>
<dbReference type="Proteomes" id="UP000270296">
    <property type="component" value="Unassembled WGS sequence"/>
</dbReference>
<organism evidence="11">
    <name type="scientific">Soboliphyme baturini</name>
    <dbReference type="NCBI Taxonomy" id="241478"/>
    <lineage>
        <taxon>Eukaryota</taxon>
        <taxon>Metazoa</taxon>
        <taxon>Ecdysozoa</taxon>
        <taxon>Nematoda</taxon>
        <taxon>Enoplea</taxon>
        <taxon>Dorylaimia</taxon>
        <taxon>Dioctophymatida</taxon>
        <taxon>Dioctophymatoidea</taxon>
        <taxon>Soboliphymatidae</taxon>
        <taxon>Soboliphyme</taxon>
    </lineage>
</organism>
<dbReference type="Pfam" id="PF00505">
    <property type="entry name" value="HMG_box"/>
    <property type="match status" value="1"/>
</dbReference>
<dbReference type="PANTHER" id="PTHR10270">
    <property type="entry name" value="SOX TRANSCRIPTION FACTOR"/>
    <property type="match status" value="1"/>
</dbReference>
<dbReference type="GO" id="GO:0005634">
    <property type="term" value="C:nucleus"/>
    <property type="evidence" value="ECO:0007669"/>
    <property type="project" value="UniProtKB-SubCell"/>
</dbReference>
<dbReference type="OrthoDB" id="6247875at2759"/>
<evidence type="ECO:0000313" key="9">
    <source>
        <dbReference type="EMBL" id="VDP00305.1"/>
    </source>
</evidence>
<dbReference type="GO" id="GO:0007420">
    <property type="term" value="P:brain development"/>
    <property type="evidence" value="ECO:0007669"/>
    <property type="project" value="TreeGrafter"/>
</dbReference>
<evidence type="ECO:0000256" key="5">
    <source>
        <dbReference type="ARBA" id="ARBA00023242"/>
    </source>
</evidence>
<evidence type="ECO:0000256" key="2">
    <source>
        <dbReference type="ARBA" id="ARBA00023015"/>
    </source>
</evidence>
<keyword evidence="10" id="KW-1185">Reference proteome</keyword>
<gene>
    <name evidence="9" type="ORF">SBAD_LOCUS3178</name>
</gene>
<keyword evidence="5 6" id="KW-0539">Nucleus</keyword>
<keyword evidence="3 6" id="KW-0238">DNA-binding</keyword>
<comment type="subcellular location">
    <subcellularLocation>
        <location evidence="1">Nucleus</location>
    </subcellularLocation>
</comment>
<reference evidence="9 10" key="2">
    <citation type="submission" date="2018-11" db="EMBL/GenBank/DDBJ databases">
        <authorList>
            <consortium name="Pathogen Informatics"/>
        </authorList>
    </citation>
    <scope>NUCLEOTIDE SEQUENCE [LARGE SCALE GENOMIC DNA]</scope>
</reference>
<dbReference type="FunFam" id="1.10.30.10:FF:000002">
    <property type="entry name" value="transcription factor Sox-2"/>
    <property type="match status" value="1"/>
</dbReference>
<evidence type="ECO:0000256" key="7">
    <source>
        <dbReference type="SAM" id="MobiDB-lite"/>
    </source>
</evidence>
<dbReference type="InterPro" id="IPR022097">
    <property type="entry name" value="SOX_fam"/>
</dbReference>
<keyword evidence="2" id="KW-0805">Transcription regulation</keyword>
<dbReference type="WBParaSite" id="SBAD_0000332401-mRNA-1">
    <property type="protein sequence ID" value="SBAD_0000332401-mRNA-1"/>
    <property type="gene ID" value="SBAD_0000332401"/>
</dbReference>
<dbReference type="InterPro" id="IPR036910">
    <property type="entry name" value="HMG_box_dom_sf"/>
</dbReference>
<reference evidence="11" key="1">
    <citation type="submission" date="2016-06" db="UniProtKB">
        <authorList>
            <consortium name="WormBaseParasite"/>
        </authorList>
    </citation>
    <scope>IDENTIFICATION</scope>
</reference>
<evidence type="ECO:0000313" key="10">
    <source>
        <dbReference type="Proteomes" id="UP000270296"/>
    </source>
</evidence>
<dbReference type="GO" id="GO:0000978">
    <property type="term" value="F:RNA polymerase II cis-regulatory region sequence-specific DNA binding"/>
    <property type="evidence" value="ECO:0007669"/>
    <property type="project" value="TreeGrafter"/>
</dbReference>
<feature type="domain" description="HMG box" evidence="8">
    <location>
        <begin position="86"/>
        <end position="154"/>
    </location>
</feature>
<protein>
    <submittedName>
        <fullName evidence="11">HMG box domain-containing protein</fullName>
    </submittedName>
</protein>
<dbReference type="GO" id="GO:0000122">
    <property type="term" value="P:negative regulation of transcription by RNA polymerase II"/>
    <property type="evidence" value="ECO:0007669"/>
    <property type="project" value="TreeGrafter"/>
</dbReference>
<dbReference type="AlphaFoldDB" id="A0A183IHT3"/>
<keyword evidence="4" id="KW-0804">Transcription</keyword>